<comment type="caution">
    <text evidence="2">The sequence shown here is derived from an EMBL/GenBank/DDBJ whole genome shotgun (WGS) entry which is preliminary data.</text>
</comment>
<gene>
    <name evidence="2" type="ORF">PIB30_007055</name>
</gene>
<accession>A0ABU6Q4I1</accession>
<evidence type="ECO:0000313" key="3">
    <source>
        <dbReference type="Proteomes" id="UP001341840"/>
    </source>
</evidence>
<keyword evidence="3" id="KW-1185">Reference proteome</keyword>
<evidence type="ECO:0000256" key="1">
    <source>
        <dbReference type="SAM" id="MobiDB-lite"/>
    </source>
</evidence>
<reference evidence="2 3" key="1">
    <citation type="journal article" date="2023" name="Plants (Basel)">
        <title>Bridging the Gap: Combining Genomics and Transcriptomics Approaches to Understand Stylosanthes scabra, an Orphan Legume from the Brazilian Caatinga.</title>
        <authorList>
            <person name="Ferreira-Neto J.R.C."/>
            <person name="da Silva M.D."/>
            <person name="Binneck E."/>
            <person name="de Melo N.F."/>
            <person name="da Silva R.H."/>
            <person name="de Melo A.L.T.M."/>
            <person name="Pandolfi V."/>
            <person name="Bustamante F.O."/>
            <person name="Brasileiro-Vidal A.C."/>
            <person name="Benko-Iseppon A.M."/>
        </authorList>
    </citation>
    <scope>NUCLEOTIDE SEQUENCE [LARGE SCALE GENOMIC DNA]</scope>
    <source>
        <tissue evidence="2">Leaves</tissue>
    </source>
</reference>
<organism evidence="2 3">
    <name type="scientific">Stylosanthes scabra</name>
    <dbReference type="NCBI Taxonomy" id="79078"/>
    <lineage>
        <taxon>Eukaryota</taxon>
        <taxon>Viridiplantae</taxon>
        <taxon>Streptophyta</taxon>
        <taxon>Embryophyta</taxon>
        <taxon>Tracheophyta</taxon>
        <taxon>Spermatophyta</taxon>
        <taxon>Magnoliopsida</taxon>
        <taxon>eudicotyledons</taxon>
        <taxon>Gunneridae</taxon>
        <taxon>Pentapetalae</taxon>
        <taxon>rosids</taxon>
        <taxon>fabids</taxon>
        <taxon>Fabales</taxon>
        <taxon>Fabaceae</taxon>
        <taxon>Papilionoideae</taxon>
        <taxon>50 kb inversion clade</taxon>
        <taxon>dalbergioids sensu lato</taxon>
        <taxon>Dalbergieae</taxon>
        <taxon>Pterocarpus clade</taxon>
        <taxon>Stylosanthes</taxon>
    </lineage>
</organism>
<dbReference type="Proteomes" id="UP001341840">
    <property type="component" value="Unassembled WGS sequence"/>
</dbReference>
<feature type="region of interest" description="Disordered" evidence="1">
    <location>
        <begin position="1"/>
        <end position="22"/>
    </location>
</feature>
<sequence length="109" mass="11652">MGSSANDFGLNTELTDETASEPVVDEALVSELLSAKNCDKFCSSQDDPPTLTNCGLGAEFPENLQADQLSPQTPPSFEPMGTVFGSETILADPHLLQVQNNHTSPLETR</sequence>
<protein>
    <submittedName>
        <fullName evidence="2">Uncharacterized protein</fullName>
    </submittedName>
</protein>
<evidence type="ECO:0000313" key="2">
    <source>
        <dbReference type="EMBL" id="MED6106732.1"/>
    </source>
</evidence>
<proteinExistence type="predicted"/>
<dbReference type="EMBL" id="JASCZI010000015">
    <property type="protein sequence ID" value="MED6106732.1"/>
    <property type="molecule type" value="Genomic_DNA"/>
</dbReference>
<name>A0ABU6Q4I1_9FABA</name>